<dbReference type="InterPro" id="IPR013126">
    <property type="entry name" value="Hsp_70_fam"/>
</dbReference>
<proteinExistence type="evidence at transcript level"/>
<dbReference type="Proteomes" id="UP001501509">
    <property type="component" value="Unassembled WGS sequence"/>
</dbReference>
<dbReference type="SUPFAM" id="SSF53067">
    <property type="entry name" value="Actin-like ATPase domain"/>
    <property type="match status" value="2"/>
</dbReference>
<dbReference type="InterPro" id="IPR043129">
    <property type="entry name" value="ATPase_NBD"/>
</dbReference>
<comment type="induction">
    <text evidence="7">By stress conditions e.g. heat shock.</text>
</comment>
<feature type="compositionally biased region" description="Acidic residues" evidence="9">
    <location>
        <begin position="601"/>
        <end position="613"/>
    </location>
</feature>
<organism evidence="10 11">
    <name type="scientific">Actinomadura fulvescens</name>
    <dbReference type="NCBI Taxonomy" id="46160"/>
    <lineage>
        <taxon>Bacteria</taxon>
        <taxon>Bacillati</taxon>
        <taxon>Actinomycetota</taxon>
        <taxon>Actinomycetes</taxon>
        <taxon>Streptosporangiales</taxon>
        <taxon>Thermomonosporaceae</taxon>
        <taxon>Actinomadura</taxon>
    </lineage>
</organism>
<evidence type="ECO:0000256" key="9">
    <source>
        <dbReference type="SAM" id="MobiDB-lite"/>
    </source>
</evidence>
<dbReference type="SUPFAM" id="SSF100934">
    <property type="entry name" value="Heat shock protein 70kD (HSP70), C-terminal subdomain"/>
    <property type="match status" value="1"/>
</dbReference>
<dbReference type="InterPro" id="IPR029047">
    <property type="entry name" value="HSP70_peptide-bd_sf"/>
</dbReference>
<name>A0ABP6CIB7_9ACTN</name>
<dbReference type="Gene3D" id="2.60.34.10">
    <property type="entry name" value="Substrate Binding Domain Of DNAk, Chain A, domain 1"/>
    <property type="match status" value="1"/>
</dbReference>
<keyword evidence="3 7" id="KW-0547">Nucleotide-binding</keyword>
<dbReference type="Gene3D" id="3.90.640.10">
    <property type="entry name" value="Actin, Chain A, domain 4"/>
    <property type="match status" value="1"/>
</dbReference>
<dbReference type="InterPro" id="IPR012725">
    <property type="entry name" value="Chaperone_DnaK"/>
</dbReference>
<evidence type="ECO:0000256" key="2">
    <source>
        <dbReference type="ARBA" id="ARBA00022553"/>
    </source>
</evidence>
<feature type="compositionally biased region" description="Low complexity" evidence="9">
    <location>
        <begin position="581"/>
        <end position="598"/>
    </location>
</feature>
<dbReference type="InterPro" id="IPR018181">
    <property type="entry name" value="Heat_shock_70_CS"/>
</dbReference>
<sequence length="622" mass="66675">MARAVGIDLGTTNSVVAILEGGEPTVIANAEGSRTTPSVVAFAKNGEVLVGEVAKRQAVTNVDRTIRSVKREMGTDWKTTIDGKDFTPQQISAFVLQKLKRDAESYLGETVTDAVITVPAYFSDHQRQATKEAGQIAGLNVLRIINEPTSAALAYHLEKENEATILVFDLGGGTFDVSLLEVGDGVVEVKATSGDNHLGGDDWDQKVVDWLVEKFKNANGVDLGKDKMALQRLREAAEKAKIELSSSTETQINLPYITASSEGPLHLDEKLSRAEFQRLTADLLERTKAPFHNVLKDAGITVDGIHQVVLVGGSTRMPAVSELVKELTGGKEPNKGVNPDEVVAIGASLQAGVLKGEVKDVLLLDVTPLSLGIETKGGIFTKIIERNTTIPTKRSETFTTADDNQPSVEIQVFQGEREIAAYNKKLGTFQLTGLPPAPRGVPQIEVTFDIDANGIVNVSAKDQGTGREQSMVITGGSALPKDDIEKMMREAEEYAEEDRKRKEEAEVRNQADTLAYSTEKFLRENDEKVPGDLKKEVGDAVAEVKKNLEGTDVDAIRTSAEKLAQVSQKMGAAMYAQNPEGAAAAGDDAGPTADAQGGEQAQDDEVVDAEIVDDDKPKGGAA</sequence>
<keyword evidence="4 7" id="KW-0067">ATP-binding</keyword>
<comment type="function">
    <text evidence="7">Acts as a chaperone.</text>
</comment>
<keyword evidence="11" id="KW-1185">Reference proteome</keyword>
<reference evidence="11" key="1">
    <citation type="journal article" date="2019" name="Int. J. Syst. Evol. Microbiol.">
        <title>The Global Catalogue of Microorganisms (GCM) 10K type strain sequencing project: providing services to taxonomists for standard genome sequencing and annotation.</title>
        <authorList>
            <consortium name="The Broad Institute Genomics Platform"/>
            <consortium name="The Broad Institute Genome Sequencing Center for Infectious Disease"/>
            <person name="Wu L."/>
            <person name="Ma J."/>
        </authorList>
    </citation>
    <scope>NUCLEOTIDE SEQUENCE [LARGE SCALE GENOMIC DNA]</scope>
    <source>
        <strain evidence="11">JCM 6833</strain>
    </source>
</reference>
<evidence type="ECO:0000256" key="4">
    <source>
        <dbReference type="ARBA" id="ARBA00022840"/>
    </source>
</evidence>
<dbReference type="Pfam" id="PF00012">
    <property type="entry name" value="HSP70"/>
    <property type="match status" value="1"/>
</dbReference>
<comment type="similarity">
    <text evidence="1 7 8">Belongs to the heat shock protein 70 family.</text>
</comment>
<dbReference type="InterPro" id="IPR029048">
    <property type="entry name" value="HSP70_C_sf"/>
</dbReference>
<dbReference type="EMBL" id="BAAATD010000010">
    <property type="protein sequence ID" value="GAA2621001.1"/>
    <property type="molecule type" value="Genomic_DNA"/>
</dbReference>
<gene>
    <name evidence="7 10" type="primary">dnaK</name>
    <name evidence="10" type="ORF">GCM10010411_66120</name>
</gene>
<feature type="compositionally biased region" description="Basic and acidic residues" evidence="9">
    <location>
        <begin position="493"/>
        <end position="509"/>
    </location>
</feature>
<dbReference type="CDD" id="cd10234">
    <property type="entry name" value="ASKHA_NBD_HSP70_DnaK-like"/>
    <property type="match status" value="1"/>
</dbReference>
<dbReference type="PROSITE" id="PS00297">
    <property type="entry name" value="HSP70_1"/>
    <property type="match status" value="1"/>
</dbReference>
<evidence type="ECO:0000313" key="11">
    <source>
        <dbReference type="Proteomes" id="UP001501509"/>
    </source>
</evidence>
<evidence type="ECO:0000256" key="5">
    <source>
        <dbReference type="ARBA" id="ARBA00023016"/>
    </source>
</evidence>
<keyword evidence="6 7" id="KW-0143">Chaperone</keyword>
<dbReference type="Gene3D" id="1.20.1270.10">
    <property type="match status" value="1"/>
</dbReference>
<dbReference type="PROSITE" id="PS01036">
    <property type="entry name" value="HSP70_3"/>
    <property type="match status" value="1"/>
</dbReference>
<dbReference type="NCBIfam" id="TIGR02350">
    <property type="entry name" value="prok_dnaK"/>
    <property type="match status" value="1"/>
</dbReference>
<evidence type="ECO:0000256" key="3">
    <source>
        <dbReference type="ARBA" id="ARBA00022741"/>
    </source>
</evidence>
<dbReference type="HAMAP" id="MF_00332">
    <property type="entry name" value="DnaK"/>
    <property type="match status" value="1"/>
</dbReference>
<evidence type="ECO:0000256" key="6">
    <source>
        <dbReference type="ARBA" id="ARBA00023186"/>
    </source>
</evidence>
<feature type="modified residue" description="Phosphothreonine; by autocatalysis" evidence="7">
    <location>
        <position position="174"/>
    </location>
</feature>
<dbReference type="PANTHER" id="PTHR19375">
    <property type="entry name" value="HEAT SHOCK PROTEIN 70KDA"/>
    <property type="match status" value="1"/>
</dbReference>
<feature type="region of interest" description="Disordered" evidence="9">
    <location>
        <begin position="493"/>
        <end position="512"/>
    </location>
</feature>
<evidence type="ECO:0000256" key="8">
    <source>
        <dbReference type="RuleBase" id="RU003322"/>
    </source>
</evidence>
<dbReference type="NCBIfam" id="NF001413">
    <property type="entry name" value="PRK00290.1"/>
    <property type="match status" value="1"/>
</dbReference>
<dbReference type="PROSITE" id="PS00329">
    <property type="entry name" value="HSP70_2"/>
    <property type="match status" value="1"/>
</dbReference>
<dbReference type="Gene3D" id="3.30.420.40">
    <property type="match status" value="2"/>
</dbReference>
<comment type="caution">
    <text evidence="10">The sequence shown here is derived from an EMBL/GenBank/DDBJ whole genome shotgun (WGS) entry which is preliminary data.</text>
</comment>
<evidence type="ECO:0000313" key="10">
    <source>
        <dbReference type="EMBL" id="GAA2621001.1"/>
    </source>
</evidence>
<protein>
    <recommendedName>
        <fullName evidence="7">Chaperone protein DnaK</fullName>
    </recommendedName>
    <alternativeName>
        <fullName evidence="7">HSP70</fullName>
    </alternativeName>
    <alternativeName>
        <fullName evidence="7">Heat shock 70 kDa protein</fullName>
    </alternativeName>
    <alternativeName>
        <fullName evidence="7">Heat shock protein 70</fullName>
    </alternativeName>
</protein>
<dbReference type="RefSeq" id="WP_344546402.1">
    <property type="nucleotide sequence ID" value="NZ_BAAATD010000010.1"/>
</dbReference>
<dbReference type="PRINTS" id="PR00301">
    <property type="entry name" value="HEATSHOCK70"/>
</dbReference>
<keyword evidence="5 7" id="KW-0346">Stress response</keyword>
<feature type="region of interest" description="Disordered" evidence="9">
    <location>
        <begin position="577"/>
        <end position="622"/>
    </location>
</feature>
<evidence type="ECO:0000256" key="7">
    <source>
        <dbReference type="HAMAP-Rule" id="MF_00332"/>
    </source>
</evidence>
<evidence type="ECO:0000256" key="1">
    <source>
        <dbReference type="ARBA" id="ARBA00007381"/>
    </source>
</evidence>
<keyword evidence="2 7" id="KW-0597">Phosphoprotein</keyword>
<dbReference type="SUPFAM" id="SSF100920">
    <property type="entry name" value="Heat shock protein 70kD (HSP70), peptide-binding domain"/>
    <property type="match status" value="1"/>
</dbReference>
<accession>A0ABP6CIB7</accession>